<sequence length="418" mass="45585">MSLPGGLVSSPRALLQPSKARMKKLPKKSQNEKYRLKYLRLRKAAKATVFENAAICDEIARLEEKFLKAKEERRYLLKKLLQLQALTEGEVQAAAPSHSSSLPLTYGVASSVGTIQGAGPISGPSTGAEEPFGKKSKKDKKEKGKENNKLEVLKKTSKRKKMEGGARKLVQPIALDPSGRPVFPIGLGGLTVYSLGEIITDRPGFHDESAIYPVGYCSTRVYASMKCPDQKCLYTCQIKDGGAQPQFEIVPEDDPQNAIIGPSADACHAELLQTISATLGKLMPTLLPSGADFFGFSHPTIHNLIQSCPGARKCIKNLGPPRASACSLCFSLPARVPDTRVLGRCTAAGLEFSTTLQPNSIFRLNEKGQDIHHFHHGGSFQLTKTYNIWKKAVNSGDISSWSSRGDCGPWENLKLLYF</sequence>
<dbReference type="InParanoid" id="A0A5F9DU34"/>
<evidence type="ECO:0000313" key="15">
    <source>
        <dbReference type="Proteomes" id="UP000001811"/>
    </source>
</evidence>
<evidence type="ECO:0000256" key="4">
    <source>
        <dbReference type="ARBA" id="ARBA00022990"/>
    </source>
</evidence>
<comment type="function">
    <text evidence="7">Acts as a growth inhibitor. Can activate p53/TP53, causes G1 arrest and collaborates with CDKN2A to restrict proliferation, but does not require either protein to inhibit DNA synthesis. Redistributes CDKN2A into the nucleoplasm. Involved in maintaining chromosomal stability.</text>
</comment>
<dbReference type="SMART" id="SM00541">
    <property type="entry name" value="FYRN"/>
    <property type="match status" value="1"/>
</dbReference>
<evidence type="ECO:0000256" key="2">
    <source>
        <dbReference type="ARBA" id="ARBA00022553"/>
    </source>
</evidence>
<evidence type="ECO:0000256" key="5">
    <source>
        <dbReference type="ARBA" id="ARBA00023242"/>
    </source>
</evidence>
<dbReference type="InterPro" id="IPR040092">
    <property type="entry name" value="TBRG1"/>
</dbReference>
<evidence type="ECO:0000256" key="12">
    <source>
        <dbReference type="SAM" id="Coils"/>
    </source>
</evidence>
<reference evidence="14" key="3">
    <citation type="submission" date="2025-09" db="UniProtKB">
        <authorList>
            <consortium name="Ensembl"/>
        </authorList>
    </citation>
    <scope>IDENTIFICATION</scope>
    <source>
        <strain evidence="14">Thorbecke</strain>
    </source>
</reference>
<dbReference type="Ensembl" id="ENSOCUT00000049362.1">
    <property type="protein sequence ID" value="ENSOCUP00000049028.1"/>
    <property type="gene ID" value="ENSOCUG00000003027.4"/>
</dbReference>
<accession>A0A5F9DU34</accession>
<comment type="subunit">
    <text evidence="9">Interacts with CDKN2A and MDM2.</text>
</comment>
<keyword evidence="5" id="KW-0539">Nucleus</keyword>
<dbReference type="PANTHER" id="PTHR22715:SF0">
    <property type="entry name" value="TRANSFORMING GROWTH FACTOR BETA REGULATOR 1"/>
    <property type="match status" value="1"/>
</dbReference>
<dbReference type="FunCoup" id="A0A5F9DU34">
    <property type="interactions" value="2279"/>
</dbReference>
<dbReference type="PROSITE" id="PS51543">
    <property type="entry name" value="FYRC"/>
    <property type="match status" value="1"/>
</dbReference>
<organism evidence="14 15">
    <name type="scientific">Oryctolagus cuniculus</name>
    <name type="common">Rabbit</name>
    <dbReference type="NCBI Taxonomy" id="9986"/>
    <lineage>
        <taxon>Eukaryota</taxon>
        <taxon>Metazoa</taxon>
        <taxon>Chordata</taxon>
        <taxon>Craniata</taxon>
        <taxon>Vertebrata</taxon>
        <taxon>Euteleostomi</taxon>
        <taxon>Mammalia</taxon>
        <taxon>Eutheria</taxon>
        <taxon>Euarchontoglires</taxon>
        <taxon>Glires</taxon>
        <taxon>Lagomorpha</taxon>
        <taxon>Leporidae</taxon>
        <taxon>Oryctolagus</taxon>
    </lineage>
</organism>
<gene>
    <name evidence="14" type="primary">TBRG1</name>
</gene>
<reference evidence="14 15" key="1">
    <citation type="journal article" date="2011" name="Nature">
        <title>A high-resolution map of human evolutionary constraint using 29 mammals.</title>
        <authorList>
            <person name="Lindblad-Toh K."/>
            <person name="Garber M."/>
            <person name="Zuk O."/>
            <person name="Lin M.F."/>
            <person name="Parker B.J."/>
            <person name="Washietl S."/>
            <person name="Kheradpour P."/>
            <person name="Ernst J."/>
            <person name="Jordan G."/>
            <person name="Mauceli E."/>
            <person name="Ward L.D."/>
            <person name="Lowe C.B."/>
            <person name="Holloway A.K."/>
            <person name="Clamp M."/>
            <person name="Gnerre S."/>
            <person name="Alfoldi J."/>
            <person name="Beal K."/>
            <person name="Chang J."/>
            <person name="Clawson H."/>
            <person name="Cuff J."/>
            <person name="Di Palma F."/>
            <person name="Fitzgerald S."/>
            <person name="Flicek P."/>
            <person name="Guttman M."/>
            <person name="Hubisz M.J."/>
            <person name="Jaffe D.B."/>
            <person name="Jungreis I."/>
            <person name="Kent W.J."/>
            <person name="Kostka D."/>
            <person name="Lara M."/>
            <person name="Martins A.L."/>
            <person name="Massingham T."/>
            <person name="Moltke I."/>
            <person name="Raney B.J."/>
            <person name="Rasmussen M.D."/>
            <person name="Robinson J."/>
            <person name="Stark A."/>
            <person name="Vilella A.J."/>
            <person name="Wen J."/>
            <person name="Xie X."/>
            <person name="Zody M.C."/>
            <person name="Baldwin J."/>
            <person name="Bloom T."/>
            <person name="Chin C.W."/>
            <person name="Heiman D."/>
            <person name="Nicol R."/>
            <person name="Nusbaum C."/>
            <person name="Young S."/>
            <person name="Wilkinson J."/>
            <person name="Worley K.C."/>
            <person name="Kovar C.L."/>
            <person name="Muzny D.M."/>
            <person name="Gibbs R.A."/>
            <person name="Cree A."/>
            <person name="Dihn H.H."/>
            <person name="Fowler G."/>
            <person name="Jhangiani S."/>
            <person name="Joshi V."/>
            <person name="Lee S."/>
            <person name="Lewis L.R."/>
            <person name="Nazareth L.V."/>
            <person name="Okwuonu G."/>
            <person name="Santibanez J."/>
            <person name="Warren W.C."/>
            <person name="Mardis E.R."/>
            <person name="Weinstock G.M."/>
            <person name="Wilson R.K."/>
            <person name="Delehaunty K."/>
            <person name="Dooling D."/>
            <person name="Fronik C."/>
            <person name="Fulton L."/>
            <person name="Fulton B."/>
            <person name="Graves T."/>
            <person name="Minx P."/>
            <person name="Sodergren E."/>
            <person name="Birney E."/>
            <person name="Margulies E.H."/>
            <person name="Herrero J."/>
            <person name="Green E.D."/>
            <person name="Haussler D."/>
            <person name="Siepel A."/>
            <person name="Goldman N."/>
            <person name="Pollard K.S."/>
            <person name="Pedersen J.S."/>
            <person name="Lander E.S."/>
            <person name="Kellis M."/>
        </authorList>
    </citation>
    <scope>NUCLEOTIDE SEQUENCE [LARGE SCALE GENOMIC DNA]</scope>
    <source>
        <strain evidence="14 15">Thorbecke inbred</strain>
    </source>
</reference>
<evidence type="ECO:0000256" key="7">
    <source>
        <dbReference type="ARBA" id="ARBA00055305"/>
    </source>
</evidence>
<comment type="subcellular location">
    <subcellularLocation>
        <location evidence="1">Nucleus</location>
    </subcellularLocation>
</comment>
<dbReference type="PROSITE" id="PS51542">
    <property type="entry name" value="FYRN"/>
    <property type="match status" value="1"/>
</dbReference>
<dbReference type="Pfam" id="PF05964">
    <property type="entry name" value="FYRN"/>
    <property type="match status" value="1"/>
</dbReference>
<keyword evidence="12" id="KW-0175">Coiled coil</keyword>
<dbReference type="GO" id="GO:0005654">
    <property type="term" value="C:nucleoplasm"/>
    <property type="evidence" value="ECO:0007669"/>
    <property type="project" value="Ensembl"/>
</dbReference>
<evidence type="ECO:0000256" key="8">
    <source>
        <dbReference type="ARBA" id="ARBA00060892"/>
    </source>
</evidence>
<evidence type="ECO:0000256" key="9">
    <source>
        <dbReference type="ARBA" id="ARBA00065977"/>
    </source>
</evidence>
<dbReference type="GO" id="GO:0006260">
    <property type="term" value="P:DNA replication"/>
    <property type="evidence" value="ECO:0007669"/>
    <property type="project" value="Ensembl"/>
</dbReference>
<evidence type="ECO:0000256" key="1">
    <source>
        <dbReference type="ARBA" id="ARBA00004123"/>
    </source>
</evidence>
<keyword evidence="4" id="KW-0007">Acetylation</keyword>
<keyword evidence="15" id="KW-1185">Reference proteome</keyword>
<name>A0A5F9DU34_RABIT</name>
<dbReference type="Proteomes" id="UP000001811">
    <property type="component" value="Chromosome 1"/>
</dbReference>
<dbReference type="Gene3D" id="3.30.160.360">
    <property type="match status" value="1"/>
</dbReference>
<dbReference type="SMART" id="SM00542">
    <property type="entry name" value="FYRC"/>
    <property type="match status" value="1"/>
</dbReference>
<dbReference type="GO" id="GO:0051726">
    <property type="term" value="P:regulation of cell cycle"/>
    <property type="evidence" value="ECO:0007669"/>
    <property type="project" value="Ensembl"/>
</dbReference>
<dbReference type="InterPro" id="IPR003889">
    <property type="entry name" value="FYrich_C"/>
</dbReference>
<dbReference type="EMBL" id="AAGW02009623">
    <property type="status" value="NOT_ANNOTATED_CDS"/>
    <property type="molecule type" value="Genomic_DNA"/>
</dbReference>
<dbReference type="EMBL" id="AAGW02009624">
    <property type="status" value="NOT_ANNOTATED_CDS"/>
    <property type="molecule type" value="Genomic_DNA"/>
</dbReference>
<feature type="coiled-coil region" evidence="12">
    <location>
        <begin position="52"/>
        <end position="79"/>
    </location>
</feature>
<proteinExistence type="inferred from homology"/>
<dbReference type="InterPro" id="IPR003888">
    <property type="entry name" value="FYrich_N"/>
</dbReference>
<evidence type="ECO:0000313" key="14">
    <source>
        <dbReference type="Ensembl" id="ENSOCUP00000049028.1"/>
    </source>
</evidence>
<comment type="similarity">
    <text evidence="8">Belongs to the TBRG1 family.</text>
</comment>
<evidence type="ECO:0000256" key="10">
    <source>
        <dbReference type="ARBA" id="ARBA00068694"/>
    </source>
</evidence>
<feature type="region of interest" description="Disordered" evidence="13">
    <location>
        <begin position="1"/>
        <end position="27"/>
    </location>
</feature>
<reference evidence="14" key="2">
    <citation type="submission" date="2025-08" db="UniProtKB">
        <authorList>
            <consortium name="Ensembl"/>
        </authorList>
    </citation>
    <scope>IDENTIFICATION</scope>
    <source>
        <strain evidence="14">Thorbecke</strain>
    </source>
</reference>
<keyword evidence="6" id="KW-0131">Cell cycle</keyword>
<evidence type="ECO:0000256" key="3">
    <source>
        <dbReference type="ARBA" id="ARBA00022843"/>
    </source>
</evidence>
<keyword evidence="2" id="KW-0597">Phosphoprotein</keyword>
<evidence type="ECO:0000256" key="11">
    <source>
        <dbReference type="ARBA" id="ARBA00082334"/>
    </source>
</evidence>
<dbReference type="GeneTree" id="ENSGT00390000013374"/>
<dbReference type="GO" id="GO:0008285">
    <property type="term" value="P:negative regulation of cell population proliferation"/>
    <property type="evidence" value="ECO:0007669"/>
    <property type="project" value="Ensembl"/>
</dbReference>
<keyword evidence="3" id="KW-0832">Ubl conjugation</keyword>
<dbReference type="AlphaFoldDB" id="A0A5F9DU34"/>
<dbReference type="SMR" id="A0A5F9DU34"/>
<evidence type="ECO:0000256" key="6">
    <source>
        <dbReference type="ARBA" id="ARBA00023306"/>
    </source>
</evidence>
<feature type="region of interest" description="Disordered" evidence="13">
    <location>
        <begin position="117"/>
        <end position="151"/>
    </location>
</feature>
<protein>
    <recommendedName>
        <fullName evidence="10">Transforming growth factor beta regulator 1</fullName>
    </recommendedName>
    <alternativeName>
        <fullName evidence="11">Nuclear interactor of ARF and Mdm2</fullName>
    </alternativeName>
</protein>
<dbReference type="STRING" id="9986.ENSOCUP00000049028"/>
<feature type="compositionally biased region" description="Basic and acidic residues" evidence="13">
    <location>
        <begin position="139"/>
        <end position="151"/>
    </location>
</feature>
<dbReference type="Pfam" id="PF05965">
    <property type="entry name" value="FYRC"/>
    <property type="match status" value="1"/>
</dbReference>
<dbReference type="PANTHER" id="PTHR22715">
    <property type="entry name" value="TRANSFORMING GROWTH FACTOR BETA REGULATED GENE 1"/>
    <property type="match status" value="1"/>
</dbReference>
<dbReference type="Bgee" id="ENSOCUG00000003027">
    <property type="expression patterns" value="Expressed in testis and 17 other cell types or tissues"/>
</dbReference>
<dbReference type="GO" id="GO:1990173">
    <property type="term" value="P:protein localization to nucleoplasm"/>
    <property type="evidence" value="ECO:0007669"/>
    <property type="project" value="Ensembl"/>
</dbReference>
<dbReference type="GO" id="GO:0050821">
    <property type="term" value="P:protein stabilization"/>
    <property type="evidence" value="ECO:0007669"/>
    <property type="project" value="Ensembl"/>
</dbReference>
<dbReference type="FunFam" id="3.30.160.360:FF:000007">
    <property type="entry name" value="Transforming growth factor beta regulator 1"/>
    <property type="match status" value="1"/>
</dbReference>
<evidence type="ECO:0000256" key="13">
    <source>
        <dbReference type="SAM" id="MobiDB-lite"/>
    </source>
</evidence>